<reference evidence="2" key="1">
    <citation type="journal article" date="2014" name="PLoS ONE">
        <title>Transcriptome-Based Identification of ABC Transporters in the Western Tarnished Plant Bug Lygus hesperus.</title>
        <authorList>
            <person name="Hull J.J."/>
            <person name="Chaney K."/>
            <person name="Geib S.M."/>
            <person name="Fabrick J.A."/>
            <person name="Brent C.S."/>
            <person name="Walsh D."/>
            <person name="Lavine L.C."/>
        </authorList>
    </citation>
    <scope>NUCLEOTIDE SEQUENCE</scope>
</reference>
<protein>
    <submittedName>
        <fullName evidence="2">Interferon alpha/beta receptor 2</fullName>
    </submittedName>
</protein>
<dbReference type="AlphaFoldDB" id="A0A0A9WFC0"/>
<feature type="region of interest" description="Disordered" evidence="1">
    <location>
        <begin position="1"/>
        <end position="38"/>
    </location>
</feature>
<accession>A0A0A9WFC0</accession>
<dbReference type="EMBL" id="GBHO01040039">
    <property type="protein sequence ID" value="JAG03565.1"/>
    <property type="molecule type" value="Transcribed_RNA"/>
</dbReference>
<name>A0A0A9WFC0_LYGHE</name>
<reference evidence="3" key="3">
    <citation type="journal article" date="2016" name="Gigascience">
        <title>De novo construction of an expanded transcriptome assembly for the western tarnished plant bug, Lygus hesperus.</title>
        <authorList>
            <person name="Tassone E.E."/>
            <person name="Geib S.M."/>
            <person name="Hall B."/>
            <person name="Fabrick J.A."/>
            <person name="Brent C.S."/>
            <person name="Hull J.J."/>
        </authorList>
    </citation>
    <scope>NUCLEOTIDE SEQUENCE</scope>
</reference>
<proteinExistence type="predicted"/>
<reference evidence="2" key="2">
    <citation type="submission" date="2014-07" db="EMBL/GenBank/DDBJ databases">
        <authorList>
            <person name="Hull J."/>
        </authorList>
    </citation>
    <scope>NUCLEOTIDE SEQUENCE</scope>
</reference>
<dbReference type="EMBL" id="GDHC01018932">
    <property type="protein sequence ID" value="JAP99696.1"/>
    <property type="molecule type" value="Transcribed_RNA"/>
</dbReference>
<sequence>MPQKQVMSITDAVDAAPHTKSVHGDGSSGGGNDGGIVAPSPECLLTIDASEGSEGVCEFNRIAFNVSLPEPTPLDTHTVGVDSYDLVDTTCPTDAFSTATHDPVTEVNGFVGSGTVVGV</sequence>
<organism evidence="2">
    <name type="scientific">Lygus hesperus</name>
    <name type="common">Western plant bug</name>
    <dbReference type="NCBI Taxonomy" id="30085"/>
    <lineage>
        <taxon>Eukaryota</taxon>
        <taxon>Metazoa</taxon>
        <taxon>Ecdysozoa</taxon>
        <taxon>Arthropoda</taxon>
        <taxon>Hexapoda</taxon>
        <taxon>Insecta</taxon>
        <taxon>Pterygota</taxon>
        <taxon>Neoptera</taxon>
        <taxon>Paraneoptera</taxon>
        <taxon>Hemiptera</taxon>
        <taxon>Heteroptera</taxon>
        <taxon>Panheteroptera</taxon>
        <taxon>Cimicomorpha</taxon>
        <taxon>Miridae</taxon>
        <taxon>Mirini</taxon>
        <taxon>Lygus</taxon>
    </lineage>
</organism>
<evidence type="ECO:0000313" key="2">
    <source>
        <dbReference type="EMBL" id="JAG03565.1"/>
    </source>
</evidence>
<evidence type="ECO:0000256" key="1">
    <source>
        <dbReference type="SAM" id="MobiDB-lite"/>
    </source>
</evidence>
<gene>
    <name evidence="2" type="primary">IFNAR2</name>
    <name evidence="2" type="ORF">CM83_7420</name>
    <name evidence="3" type="ORF">g.17643</name>
</gene>
<keyword evidence="2" id="KW-0675">Receptor</keyword>
<evidence type="ECO:0000313" key="3">
    <source>
        <dbReference type="EMBL" id="JAP99696.1"/>
    </source>
</evidence>